<dbReference type="SUPFAM" id="SSF55205">
    <property type="entry name" value="EPT/RTPC-like"/>
    <property type="match status" value="1"/>
</dbReference>
<reference evidence="2" key="1">
    <citation type="submission" date="2021-05" db="EMBL/GenBank/DDBJ databases">
        <title>A free-living protist that lacks canonical eukaryotic 1 DNA replication and segregation systems.</title>
        <authorList>
            <person name="Salas-Leiva D.E."/>
            <person name="Tromer E.C."/>
            <person name="Curtis B.A."/>
            <person name="Jerlstrom-Hultqvist J."/>
            <person name="Kolisko M."/>
            <person name="Yi Z."/>
            <person name="Salas-Leiva J.S."/>
            <person name="Gallot-Lavallee L."/>
            <person name="Kops G.J.P.L."/>
            <person name="Archibald J.M."/>
            <person name="Simpson A.G.B."/>
            <person name="Roger A.J."/>
        </authorList>
    </citation>
    <scope>NUCLEOTIDE SEQUENCE</scope>
    <source>
        <strain evidence="2">BICM</strain>
    </source>
</reference>
<protein>
    <submittedName>
        <fullName evidence="2">RNA 3'-terminal phosphate cyclase</fullName>
    </submittedName>
</protein>
<evidence type="ECO:0000313" key="3">
    <source>
        <dbReference type="Proteomes" id="UP000717585"/>
    </source>
</evidence>
<dbReference type="InterPro" id="IPR023797">
    <property type="entry name" value="RNA3'_phos_cyclase_dom"/>
</dbReference>
<dbReference type="PANTHER" id="PTHR11096">
    <property type="entry name" value="RNA 3' TERMINAL PHOSPHATE CYCLASE"/>
    <property type="match status" value="1"/>
</dbReference>
<dbReference type="Gene3D" id="3.65.10.20">
    <property type="entry name" value="RNA 3'-terminal phosphate cyclase domain"/>
    <property type="match status" value="1"/>
</dbReference>
<dbReference type="Proteomes" id="UP000717585">
    <property type="component" value="Unassembled WGS sequence"/>
</dbReference>
<organism evidence="2 3">
    <name type="scientific">Carpediemonas membranifera</name>
    <dbReference type="NCBI Taxonomy" id="201153"/>
    <lineage>
        <taxon>Eukaryota</taxon>
        <taxon>Metamonada</taxon>
        <taxon>Carpediemonas-like organisms</taxon>
        <taxon>Carpediemonas</taxon>
    </lineage>
</organism>
<dbReference type="InterPro" id="IPR000228">
    <property type="entry name" value="RNA3'_term_phos_cyc"/>
</dbReference>
<keyword evidence="3" id="KW-1185">Reference proteome</keyword>
<dbReference type="Gene3D" id="3.30.360.20">
    <property type="entry name" value="RNA 3'-terminal phosphate cyclase, insert domain"/>
    <property type="match status" value="1"/>
</dbReference>
<dbReference type="InterPro" id="IPR036553">
    <property type="entry name" value="RPTC_insert"/>
</dbReference>
<dbReference type="GO" id="GO:0000479">
    <property type="term" value="P:endonucleolytic cleavage of tricistronic rRNA transcript (SSU-rRNA, 5.8S rRNA, LSU-rRNA)"/>
    <property type="evidence" value="ECO:0007669"/>
    <property type="project" value="TreeGrafter"/>
</dbReference>
<evidence type="ECO:0000259" key="1">
    <source>
        <dbReference type="Pfam" id="PF01137"/>
    </source>
</evidence>
<evidence type="ECO:0000313" key="2">
    <source>
        <dbReference type="EMBL" id="KAG9391214.1"/>
    </source>
</evidence>
<dbReference type="GO" id="GO:0005730">
    <property type="term" value="C:nucleolus"/>
    <property type="evidence" value="ECO:0007669"/>
    <property type="project" value="TreeGrafter"/>
</dbReference>
<name>A0A8J6B215_9EUKA</name>
<gene>
    <name evidence="2" type="ORF">J8273_7488</name>
</gene>
<dbReference type="PANTHER" id="PTHR11096:SF1">
    <property type="entry name" value="RNA 3'-TERMINAL PHOSPHATE CYCLASE-LIKE PROTEIN"/>
    <property type="match status" value="1"/>
</dbReference>
<dbReference type="GO" id="GO:0004521">
    <property type="term" value="F:RNA endonuclease activity"/>
    <property type="evidence" value="ECO:0007669"/>
    <property type="project" value="TreeGrafter"/>
</dbReference>
<dbReference type="InterPro" id="IPR013792">
    <property type="entry name" value="RNA3'P_cycl/enolpyr_Trfase_a/b"/>
</dbReference>
<dbReference type="Pfam" id="PF01137">
    <property type="entry name" value="RTC"/>
    <property type="match status" value="1"/>
</dbReference>
<accession>A0A8J6B215</accession>
<dbReference type="AlphaFoldDB" id="A0A8J6B215"/>
<feature type="domain" description="RNA 3'-terminal phosphate cyclase" evidence="1">
    <location>
        <begin position="4"/>
        <end position="350"/>
    </location>
</feature>
<comment type="caution">
    <text evidence="2">The sequence shown here is derived from an EMBL/GenBank/DDBJ whole genome shotgun (WGS) entry which is preliminary data.</text>
</comment>
<proteinExistence type="predicted"/>
<sequence>MADAFRYRVVLSVITKNPLLIPDFTDETQRVKPYEESFLNFVVKICTPKVVGQEYGRFWWVSGRTFHFNPPGSIPTVGGRSYRLHPSRTIAWYLEPVLVMLAFSSGEDQNITATTRIKLFGATHNAIDLSADVLQTGGLPVLKAAGIDGARIHIATRAVMDPSQDSKAIPQGEVAVTMPCVKNLEPIDLVNEGQVKRLLTYAWGIAANDLPTTAMATTNNVMRQYINADSSNNLAVKAKPQHSAGGYGVFTVTQTDAEVTRVAEASSMCFPEARVDTDAVNPAIRVGTLAARRTLGVIAGGGCVSPQLVPLALCLMALCPEVSKLRVGLMTPFIEELERVIEEMLHVTFSKEPGASGTTIYVTKGAMVTNINRQYK</sequence>
<dbReference type="OrthoDB" id="1911237at2759"/>
<dbReference type="EMBL" id="JAHDYR010000062">
    <property type="protein sequence ID" value="KAG9391214.1"/>
    <property type="molecule type" value="Genomic_DNA"/>
</dbReference>
<dbReference type="InterPro" id="IPR037136">
    <property type="entry name" value="RNA3'_phos_cyclase_dom_sf"/>
</dbReference>